<evidence type="ECO:0000313" key="1">
    <source>
        <dbReference type="EMBL" id="QII82776.1"/>
    </source>
</evidence>
<accession>A0A6G7KBZ5</accession>
<name>A0A6G7KBZ5_9LACT</name>
<dbReference type="EMBL" id="CP049740">
    <property type="protein sequence ID" value="QII82776.1"/>
    <property type="molecule type" value="Genomic_DNA"/>
</dbReference>
<dbReference type="KEGG" id="jar:G7057_10235"/>
<dbReference type="AlphaFoldDB" id="A0A6G7KBZ5"/>
<dbReference type="InterPro" id="IPR010434">
    <property type="entry name" value="DUF1033"/>
</dbReference>
<gene>
    <name evidence="1" type="ORF">G7057_10235</name>
</gene>
<proteinExistence type="predicted"/>
<protein>
    <submittedName>
        <fullName evidence="1">DUF1033 family protein</fullName>
    </submittedName>
</protein>
<dbReference type="Proteomes" id="UP000501451">
    <property type="component" value="Chromosome"/>
</dbReference>
<evidence type="ECO:0000313" key="2">
    <source>
        <dbReference type="Proteomes" id="UP000501451"/>
    </source>
</evidence>
<organism evidence="1 2">
    <name type="scientific">Jeotgalibaca arthritidis</name>
    <dbReference type="NCBI Taxonomy" id="1868794"/>
    <lineage>
        <taxon>Bacteria</taxon>
        <taxon>Bacillati</taxon>
        <taxon>Bacillota</taxon>
        <taxon>Bacilli</taxon>
        <taxon>Lactobacillales</taxon>
        <taxon>Carnobacteriaceae</taxon>
        <taxon>Jeotgalibaca</taxon>
    </lineage>
</organism>
<keyword evidence="2" id="KW-1185">Reference proteome</keyword>
<dbReference type="Pfam" id="PF06279">
    <property type="entry name" value="DUF1033"/>
    <property type="match status" value="1"/>
</dbReference>
<dbReference type="RefSeq" id="WP_166163485.1">
    <property type="nucleotide sequence ID" value="NZ_CP049740.1"/>
</dbReference>
<sequence>MYQIFFTEGEYEPWWFFEDWQSLIIKKIDYPDLNDAKIAYREFTQELANRYPYQKEKEPYLAAYWCEEEMVYCESCEDDIQLFHGVMLLRDEKVLE</sequence>
<reference evidence="1 2" key="1">
    <citation type="journal article" date="2017" name="Int. J. Syst. Evol. Microbiol.">
        <title>Jeotgalibaca porci sp. nov. and Jeotgalibaca arthritidis sp. nov., isolated from pigs, and emended description of the genus Jeotgalibaca.</title>
        <authorList>
            <person name="Zamora L."/>
            <person name="Perez-Sancho M."/>
            <person name="Dominguez L."/>
            <person name="Fernandez-Garayzabal J.F."/>
            <person name="Vela A.I."/>
        </authorList>
    </citation>
    <scope>NUCLEOTIDE SEQUENCE [LARGE SCALE GENOMIC DNA]</scope>
    <source>
        <strain evidence="1 2">CECT 9157</strain>
    </source>
</reference>